<dbReference type="SMART" id="SM00836">
    <property type="entry name" value="DALR_1"/>
    <property type="match status" value="1"/>
</dbReference>
<reference evidence="15" key="1">
    <citation type="submission" date="2020-10" db="EMBL/GenBank/DDBJ databases">
        <authorList>
            <person name="Gilroy R."/>
        </authorList>
    </citation>
    <scope>NUCLEOTIDE SEQUENCE</scope>
    <source>
        <strain evidence="15">C6-149</strain>
    </source>
</reference>
<dbReference type="GO" id="GO:0005737">
    <property type="term" value="C:cytoplasm"/>
    <property type="evidence" value="ECO:0007669"/>
    <property type="project" value="UniProtKB-SubCell"/>
</dbReference>
<dbReference type="InterPro" id="IPR014729">
    <property type="entry name" value="Rossmann-like_a/b/a_fold"/>
</dbReference>
<evidence type="ECO:0000313" key="16">
    <source>
        <dbReference type="Proteomes" id="UP000823614"/>
    </source>
</evidence>
<evidence type="ECO:0000256" key="7">
    <source>
        <dbReference type="ARBA" id="ARBA00022840"/>
    </source>
</evidence>
<dbReference type="FunFam" id="3.40.50.620:FF:000116">
    <property type="entry name" value="Arginine--tRNA ligase"/>
    <property type="match status" value="1"/>
</dbReference>
<dbReference type="SMART" id="SM01016">
    <property type="entry name" value="Arg_tRNA_synt_N"/>
    <property type="match status" value="1"/>
</dbReference>
<comment type="subunit">
    <text evidence="3 11">Monomer.</text>
</comment>
<reference evidence="15" key="2">
    <citation type="journal article" date="2021" name="PeerJ">
        <title>Extensive microbial diversity within the chicken gut microbiome revealed by metagenomics and culture.</title>
        <authorList>
            <person name="Gilroy R."/>
            <person name="Ravi A."/>
            <person name="Getino M."/>
            <person name="Pursley I."/>
            <person name="Horton D.L."/>
            <person name="Alikhan N.F."/>
            <person name="Baker D."/>
            <person name="Gharbi K."/>
            <person name="Hall N."/>
            <person name="Watson M."/>
            <person name="Adriaenssens E.M."/>
            <person name="Foster-Nyarko E."/>
            <person name="Jarju S."/>
            <person name="Secka A."/>
            <person name="Antonio M."/>
            <person name="Oren A."/>
            <person name="Chaudhuri R.R."/>
            <person name="La Ragione R."/>
            <person name="Hildebrand F."/>
            <person name="Pallen M.J."/>
        </authorList>
    </citation>
    <scope>NUCLEOTIDE SEQUENCE</scope>
    <source>
        <strain evidence="15">C6-149</strain>
    </source>
</reference>
<feature type="short sequence motif" description="'HIGH' region" evidence="11">
    <location>
        <begin position="123"/>
        <end position="133"/>
    </location>
</feature>
<organism evidence="15 16">
    <name type="scientific">Candidatus Gallilactobacillus intestinavium</name>
    <dbReference type="NCBI Taxonomy" id="2840838"/>
    <lineage>
        <taxon>Bacteria</taxon>
        <taxon>Bacillati</taxon>
        <taxon>Bacillota</taxon>
        <taxon>Bacilli</taxon>
        <taxon>Lactobacillales</taxon>
        <taxon>Lactobacillaceae</taxon>
        <taxon>Lactobacillaceae incertae sedis</taxon>
        <taxon>Candidatus Gallilactobacillus</taxon>
    </lineage>
</organism>
<dbReference type="GO" id="GO:0006420">
    <property type="term" value="P:arginyl-tRNA aminoacylation"/>
    <property type="evidence" value="ECO:0007669"/>
    <property type="project" value="UniProtKB-UniRule"/>
</dbReference>
<evidence type="ECO:0000259" key="13">
    <source>
        <dbReference type="SMART" id="SM00836"/>
    </source>
</evidence>
<gene>
    <name evidence="11" type="primary">argS</name>
    <name evidence="15" type="ORF">IAA89_00495</name>
</gene>
<dbReference type="HAMAP" id="MF_00123">
    <property type="entry name" value="Arg_tRNA_synth"/>
    <property type="match status" value="1"/>
</dbReference>
<keyword evidence="5 11" id="KW-0436">Ligase</keyword>
<accession>A0A9D9E5Y9</accession>
<evidence type="ECO:0000256" key="4">
    <source>
        <dbReference type="ARBA" id="ARBA00022490"/>
    </source>
</evidence>
<dbReference type="Gene3D" id="3.40.50.620">
    <property type="entry name" value="HUPs"/>
    <property type="match status" value="1"/>
</dbReference>
<keyword evidence="6 11" id="KW-0547">Nucleotide-binding</keyword>
<dbReference type="FunFam" id="1.10.730.10:FF:000006">
    <property type="entry name" value="Arginyl-tRNA synthetase 2, mitochondrial"/>
    <property type="match status" value="1"/>
</dbReference>
<dbReference type="InterPro" id="IPR035684">
    <property type="entry name" value="ArgRS_core"/>
</dbReference>
<comment type="similarity">
    <text evidence="2 11 12">Belongs to the class-I aminoacyl-tRNA synthetase family.</text>
</comment>
<dbReference type="PANTHER" id="PTHR11956">
    <property type="entry name" value="ARGINYL-TRNA SYNTHETASE"/>
    <property type="match status" value="1"/>
</dbReference>
<evidence type="ECO:0000256" key="3">
    <source>
        <dbReference type="ARBA" id="ARBA00011245"/>
    </source>
</evidence>
<feature type="domain" description="DALR anticodon binding" evidence="13">
    <location>
        <begin position="451"/>
        <end position="564"/>
    </location>
</feature>
<evidence type="ECO:0000256" key="6">
    <source>
        <dbReference type="ARBA" id="ARBA00022741"/>
    </source>
</evidence>
<comment type="subcellular location">
    <subcellularLocation>
        <location evidence="1 11">Cytoplasm</location>
    </subcellularLocation>
</comment>
<dbReference type="CDD" id="cd00671">
    <property type="entry name" value="ArgRS_core"/>
    <property type="match status" value="1"/>
</dbReference>
<dbReference type="PANTHER" id="PTHR11956:SF5">
    <property type="entry name" value="ARGININE--TRNA LIGASE, CYTOPLASMIC"/>
    <property type="match status" value="1"/>
</dbReference>
<dbReference type="Pfam" id="PF03485">
    <property type="entry name" value="Arg_tRNA_synt_N"/>
    <property type="match status" value="1"/>
</dbReference>
<keyword evidence="7 11" id="KW-0067">ATP-binding</keyword>
<dbReference type="AlphaFoldDB" id="A0A9D9E5Y9"/>
<evidence type="ECO:0000256" key="11">
    <source>
        <dbReference type="HAMAP-Rule" id="MF_00123"/>
    </source>
</evidence>
<dbReference type="SUPFAM" id="SSF47323">
    <property type="entry name" value="Anticodon-binding domain of a subclass of class I aminoacyl-tRNA synthetases"/>
    <property type="match status" value="1"/>
</dbReference>
<dbReference type="Pfam" id="PF00750">
    <property type="entry name" value="tRNA-synt_1d"/>
    <property type="match status" value="1"/>
</dbReference>
<dbReference type="NCBIfam" id="TIGR00456">
    <property type="entry name" value="argS"/>
    <property type="match status" value="1"/>
</dbReference>
<dbReference type="InterPro" id="IPR036695">
    <property type="entry name" value="Arg-tRNA-synth_N_sf"/>
</dbReference>
<evidence type="ECO:0000259" key="14">
    <source>
        <dbReference type="SMART" id="SM01016"/>
    </source>
</evidence>
<dbReference type="InterPro" id="IPR008909">
    <property type="entry name" value="DALR_anticod-bd"/>
</dbReference>
<keyword evidence="4 11" id="KW-0963">Cytoplasm</keyword>
<dbReference type="GO" id="GO:0004814">
    <property type="term" value="F:arginine-tRNA ligase activity"/>
    <property type="evidence" value="ECO:0007669"/>
    <property type="project" value="UniProtKB-UniRule"/>
</dbReference>
<dbReference type="EC" id="6.1.1.19" evidence="11"/>
<proteinExistence type="inferred from homology"/>
<feature type="domain" description="Arginyl tRNA synthetase N-terminal" evidence="14">
    <location>
        <begin position="1"/>
        <end position="85"/>
    </location>
</feature>
<comment type="catalytic activity">
    <reaction evidence="10 11">
        <text>tRNA(Arg) + L-arginine + ATP = L-arginyl-tRNA(Arg) + AMP + diphosphate</text>
        <dbReference type="Rhea" id="RHEA:20301"/>
        <dbReference type="Rhea" id="RHEA-COMP:9658"/>
        <dbReference type="Rhea" id="RHEA-COMP:9673"/>
        <dbReference type="ChEBI" id="CHEBI:30616"/>
        <dbReference type="ChEBI" id="CHEBI:32682"/>
        <dbReference type="ChEBI" id="CHEBI:33019"/>
        <dbReference type="ChEBI" id="CHEBI:78442"/>
        <dbReference type="ChEBI" id="CHEBI:78513"/>
        <dbReference type="ChEBI" id="CHEBI:456215"/>
        <dbReference type="EC" id="6.1.1.19"/>
    </reaction>
</comment>
<comment type="caution">
    <text evidence="15">The sequence shown here is derived from an EMBL/GenBank/DDBJ whole genome shotgun (WGS) entry which is preliminary data.</text>
</comment>
<dbReference type="InterPro" id="IPR005148">
    <property type="entry name" value="Arg-tRNA-synth_N"/>
</dbReference>
<evidence type="ECO:0000256" key="8">
    <source>
        <dbReference type="ARBA" id="ARBA00022917"/>
    </source>
</evidence>
<dbReference type="EMBL" id="JADIMP010000010">
    <property type="protein sequence ID" value="MBO8440920.1"/>
    <property type="molecule type" value="Genomic_DNA"/>
</dbReference>
<evidence type="ECO:0000256" key="5">
    <source>
        <dbReference type="ARBA" id="ARBA00022598"/>
    </source>
</evidence>
<sequence length="564" mass="64493">MNTKELVALEIKNALEDNLLSINEIEDYLEHPKRDDLGDISFPTFVLSKILHKNPKDIAEELAKKINVDKFEKVEVVGPYINFFIKKTEFASNVLHNVLTEKNNYGDNTIGKDQNVTIDMSSPNIAKPMSMGHLRSTVIGNALANIFAKNGFNPIKINHLGDWGTQFGKLIQAYKLWGSEEEVKCDPINTLLKYYVKFHKEAEKDESLNDKARAWFTKLEDGDEEATRLWKWFSSESLKEFKSIYDELGVTFDHYTGESFYNDKMPEIIDILNNKGLLKESRGVKIVDLDKYNLNPAVIQKSDGSSLYITRDLATALYRKREYNFVQSLYVVGSEQRNHFDQLKAVLKEMGFEWANDIHYIPFGLITLNGQKLSTRAGRVVLLKDVISDSVNLALEQIKQKNPSLQNKEEVAHSVGVGAIIFHDLKNEKINQFDFDLKEVVHFEGDTGPYVQYAHARAESILRKSNCKEIDLNNLSLNDINSWDIIKQLNRFPEIIVKAMNEYEPSVIAKYSLNLARSFNKYYGNTKILVEDDYLNARLALVKSVSIVLKESLRLLGVEAPNEM</sequence>
<dbReference type="PRINTS" id="PR01038">
    <property type="entry name" value="TRNASYNTHARG"/>
</dbReference>
<dbReference type="SUPFAM" id="SSF55190">
    <property type="entry name" value="Arginyl-tRNA synthetase (ArgRS), N-terminal 'additional' domain"/>
    <property type="match status" value="1"/>
</dbReference>
<dbReference type="Pfam" id="PF05746">
    <property type="entry name" value="DALR_1"/>
    <property type="match status" value="1"/>
</dbReference>
<evidence type="ECO:0000256" key="9">
    <source>
        <dbReference type="ARBA" id="ARBA00023146"/>
    </source>
</evidence>
<dbReference type="Gene3D" id="3.30.1360.70">
    <property type="entry name" value="Arginyl tRNA synthetase N-terminal domain"/>
    <property type="match status" value="1"/>
</dbReference>
<protein>
    <recommendedName>
        <fullName evidence="11">Arginine--tRNA ligase</fullName>
        <ecNumber evidence="11">6.1.1.19</ecNumber>
    </recommendedName>
    <alternativeName>
        <fullName evidence="11">Arginyl-tRNA synthetase</fullName>
        <shortName evidence="11">ArgRS</shortName>
    </alternativeName>
</protein>
<keyword evidence="9 11" id="KW-0030">Aminoacyl-tRNA synthetase</keyword>
<name>A0A9D9E5Y9_9LACO</name>
<dbReference type="InterPro" id="IPR001278">
    <property type="entry name" value="Arg-tRNA-ligase"/>
</dbReference>
<dbReference type="Gene3D" id="1.10.730.10">
    <property type="entry name" value="Isoleucyl-tRNA Synthetase, Domain 1"/>
    <property type="match status" value="1"/>
</dbReference>
<dbReference type="CDD" id="cd07956">
    <property type="entry name" value="Anticodon_Ia_Arg"/>
    <property type="match status" value="1"/>
</dbReference>
<evidence type="ECO:0000256" key="2">
    <source>
        <dbReference type="ARBA" id="ARBA00005594"/>
    </source>
</evidence>
<dbReference type="InterPro" id="IPR009080">
    <property type="entry name" value="tRNAsynth_Ia_anticodon-bd"/>
</dbReference>
<dbReference type="Proteomes" id="UP000823614">
    <property type="component" value="Unassembled WGS sequence"/>
</dbReference>
<evidence type="ECO:0000256" key="1">
    <source>
        <dbReference type="ARBA" id="ARBA00004496"/>
    </source>
</evidence>
<evidence type="ECO:0000256" key="10">
    <source>
        <dbReference type="ARBA" id="ARBA00049339"/>
    </source>
</evidence>
<evidence type="ECO:0000313" key="15">
    <source>
        <dbReference type="EMBL" id="MBO8440920.1"/>
    </source>
</evidence>
<evidence type="ECO:0000256" key="12">
    <source>
        <dbReference type="RuleBase" id="RU363038"/>
    </source>
</evidence>
<dbReference type="GO" id="GO:0005524">
    <property type="term" value="F:ATP binding"/>
    <property type="evidence" value="ECO:0007669"/>
    <property type="project" value="UniProtKB-UniRule"/>
</dbReference>
<dbReference type="SUPFAM" id="SSF52374">
    <property type="entry name" value="Nucleotidylyl transferase"/>
    <property type="match status" value="1"/>
</dbReference>
<keyword evidence="8 11" id="KW-0648">Protein biosynthesis</keyword>